<dbReference type="Proteomes" id="UP000041882">
    <property type="component" value="Unassembled WGS sequence"/>
</dbReference>
<name>A0A0T9QD02_9GAMM</name>
<gene>
    <name evidence="1" type="ORF">ERS008472_03038</name>
</gene>
<dbReference type="AlphaFoldDB" id="A0A0T9QD02"/>
<keyword evidence="2" id="KW-1185">Reference proteome</keyword>
<dbReference type="InterPro" id="IPR010862">
    <property type="entry name" value="DUF1493"/>
</dbReference>
<evidence type="ECO:0000313" key="1">
    <source>
        <dbReference type="EMBL" id="CNI04334.1"/>
    </source>
</evidence>
<protein>
    <submittedName>
        <fullName evidence="1">Putative phage-associated acyl carrier protein</fullName>
    </submittedName>
</protein>
<evidence type="ECO:0000313" key="2">
    <source>
        <dbReference type="Proteomes" id="UP000041882"/>
    </source>
</evidence>
<dbReference type="EMBL" id="CQAW01000016">
    <property type="protein sequence ID" value="CNI04334.1"/>
    <property type="molecule type" value="Genomic_DNA"/>
</dbReference>
<dbReference type="RefSeq" id="WP_050115476.1">
    <property type="nucleotide sequence ID" value="NZ_CABHXQ010000055.1"/>
</dbReference>
<reference evidence="2" key="1">
    <citation type="submission" date="2015-03" db="EMBL/GenBank/DDBJ databases">
        <authorList>
            <consortium name="Pathogen Informatics"/>
            <person name="Murphy D."/>
        </authorList>
    </citation>
    <scope>NUCLEOTIDE SEQUENCE [LARGE SCALE GENOMIC DNA]</scope>
    <source>
        <strain evidence="2">IP6945</strain>
    </source>
</reference>
<sequence length="108" mass="13044">MVTDQEILDFFRHELPLMTTLTLKPIPIEMDTILQAYAEEDDLYYAVEKYNKLFGVDISNLDMNNYYPWDIQWFFRKWFTKTPIKQTKKPLTVQMFSESAKAGRWLYD</sequence>
<accession>A0A0T9QD02</accession>
<proteinExistence type="predicted"/>
<dbReference type="Pfam" id="PF07377">
    <property type="entry name" value="DUF1493"/>
    <property type="match status" value="1"/>
</dbReference>
<organism evidence="1 2">
    <name type="scientific">Yersinia thracica</name>
    <dbReference type="NCBI Taxonomy" id="2890319"/>
    <lineage>
        <taxon>Bacteria</taxon>
        <taxon>Pseudomonadati</taxon>
        <taxon>Pseudomonadota</taxon>
        <taxon>Gammaproteobacteria</taxon>
        <taxon>Enterobacterales</taxon>
        <taxon>Yersiniaceae</taxon>
        <taxon>Yersinia</taxon>
    </lineage>
</organism>